<dbReference type="Proteomes" id="UP000828941">
    <property type="component" value="Chromosome 11"/>
</dbReference>
<sequence length="287" mass="32844">MKSPLLSPRPQKKLKVGRDRDLEPRSSLKRNHLHVQTEKKSINGNARVKSTKKELGDMGGNVLTNKKCPNSEHKTRMQRPLTFTQKTEALKRAETFRSDKPFFSVVIQRSYLSNNSLHIPSKFAQEHIENKQGDVMLEVSKGRTWSATYNNGKLRSGWHKFAKDNNLKVGDACVFEMTNSIELSLKVSIYQALEVPSCSFSQVCTERLLENFTTERKKSILIRVGERQWHINLICDLQQEGSSSRRFSAGWTAFSRENNLKVGDACIFELIKRDDAVLDAHIFRCNS</sequence>
<evidence type="ECO:0000313" key="2">
    <source>
        <dbReference type="Proteomes" id="UP000828941"/>
    </source>
</evidence>
<name>A0ACB9LQG3_BAUVA</name>
<accession>A0ACB9LQG3</accession>
<gene>
    <name evidence="1" type="ORF">L6164_026525</name>
</gene>
<keyword evidence="2" id="KW-1185">Reference proteome</keyword>
<comment type="caution">
    <text evidence="1">The sequence shown here is derived from an EMBL/GenBank/DDBJ whole genome shotgun (WGS) entry which is preliminary data.</text>
</comment>
<organism evidence="1 2">
    <name type="scientific">Bauhinia variegata</name>
    <name type="common">Purple orchid tree</name>
    <name type="synonym">Phanera variegata</name>
    <dbReference type="NCBI Taxonomy" id="167791"/>
    <lineage>
        <taxon>Eukaryota</taxon>
        <taxon>Viridiplantae</taxon>
        <taxon>Streptophyta</taxon>
        <taxon>Embryophyta</taxon>
        <taxon>Tracheophyta</taxon>
        <taxon>Spermatophyta</taxon>
        <taxon>Magnoliopsida</taxon>
        <taxon>eudicotyledons</taxon>
        <taxon>Gunneridae</taxon>
        <taxon>Pentapetalae</taxon>
        <taxon>rosids</taxon>
        <taxon>fabids</taxon>
        <taxon>Fabales</taxon>
        <taxon>Fabaceae</taxon>
        <taxon>Cercidoideae</taxon>
        <taxon>Cercideae</taxon>
        <taxon>Bauhiniinae</taxon>
        <taxon>Bauhinia</taxon>
    </lineage>
</organism>
<dbReference type="EMBL" id="CM039436">
    <property type="protein sequence ID" value="KAI4313560.1"/>
    <property type="molecule type" value="Genomic_DNA"/>
</dbReference>
<evidence type="ECO:0000313" key="1">
    <source>
        <dbReference type="EMBL" id="KAI4313560.1"/>
    </source>
</evidence>
<protein>
    <submittedName>
        <fullName evidence="1">Uncharacterized protein</fullName>
    </submittedName>
</protein>
<reference evidence="1 2" key="1">
    <citation type="journal article" date="2022" name="DNA Res.">
        <title>Chromosomal-level genome assembly of the orchid tree Bauhinia variegata (Leguminosae; Cercidoideae) supports the allotetraploid origin hypothesis of Bauhinia.</title>
        <authorList>
            <person name="Zhong Y."/>
            <person name="Chen Y."/>
            <person name="Zheng D."/>
            <person name="Pang J."/>
            <person name="Liu Y."/>
            <person name="Luo S."/>
            <person name="Meng S."/>
            <person name="Qian L."/>
            <person name="Wei D."/>
            <person name="Dai S."/>
            <person name="Zhou R."/>
        </authorList>
    </citation>
    <scope>NUCLEOTIDE SEQUENCE [LARGE SCALE GENOMIC DNA]</scope>
    <source>
        <strain evidence="1">BV-YZ2020</strain>
    </source>
</reference>
<proteinExistence type="predicted"/>